<proteinExistence type="predicted"/>
<feature type="region of interest" description="Disordered" evidence="1">
    <location>
        <begin position="121"/>
        <end position="145"/>
    </location>
</feature>
<organism evidence="2 3">
    <name type="scientific">Glossina pallidipes</name>
    <name type="common">Tsetse fly</name>
    <dbReference type="NCBI Taxonomy" id="7398"/>
    <lineage>
        <taxon>Eukaryota</taxon>
        <taxon>Metazoa</taxon>
        <taxon>Ecdysozoa</taxon>
        <taxon>Arthropoda</taxon>
        <taxon>Hexapoda</taxon>
        <taxon>Insecta</taxon>
        <taxon>Pterygota</taxon>
        <taxon>Neoptera</taxon>
        <taxon>Endopterygota</taxon>
        <taxon>Diptera</taxon>
        <taxon>Brachycera</taxon>
        <taxon>Muscomorpha</taxon>
        <taxon>Hippoboscoidea</taxon>
        <taxon>Glossinidae</taxon>
        <taxon>Glossina</taxon>
    </lineage>
</organism>
<evidence type="ECO:0000313" key="3">
    <source>
        <dbReference type="Proteomes" id="UP000092445"/>
    </source>
</evidence>
<reference evidence="2" key="2">
    <citation type="submission" date="2020-05" db="UniProtKB">
        <authorList>
            <consortium name="EnsemblMetazoa"/>
        </authorList>
    </citation>
    <scope>IDENTIFICATION</scope>
    <source>
        <strain evidence="2">IAEA</strain>
    </source>
</reference>
<evidence type="ECO:0000256" key="1">
    <source>
        <dbReference type="SAM" id="MobiDB-lite"/>
    </source>
</evidence>
<evidence type="ECO:0000313" key="2">
    <source>
        <dbReference type="EnsemblMetazoa" id="GPAI034510-PA"/>
    </source>
</evidence>
<dbReference type="VEuPathDB" id="VectorBase:GPAI034510"/>
<keyword evidence="3" id="KW-1185">Reference proteome</keyword>
<name>A0A1B0A4V7_GLOPL</name>
<dbReference type="EnsemblMetazoa" id="GPAI034510-RA">
    <property type="protein sequence ID" value="GPAI034510-PA"/>
    <property type="gene ID" value="GPAI034510"/>
</dbReference>
<protein>
    <submittedName>
        <fullName evidence="2">Uncharacterized protein</fullName>
    </submittedName>
</protein>
<accession>A0A1B0A4V7</accession>
<dbReference type="Proteomes" id="UP000092445">
    <property type="component" value="Unassembled WGS sequence"/>
</dbReference>
<reference evidence="3" key="1">
    <citation type="submission" date="2014-03" db="EMBL/GenBank/DDBJ databases">
        <authorList>
            <person name="Aksoy S."/>
            <person name="Warren W."/>
            <person name="Wilson R.K."/>
        </authorList>
    </citation>
    <scope>NUCLEOTIDE SEQUENCE [LARGE SCALE GENOMIC DNA]</scope>
    <source>
        <strain evidence="3">IAEA</strain>
    </source>
</reference>
<sequence length="145" mass="17270">MLLKAAAENRHRDDDDHHHYHHHGGTTTITNVKYTFQAVGYGYGYELCNQIVFISFAIALMTWRGGRVENENSNKNKVSLLLRMKTKIVANFIFKGIESVLKYRTSIGCNNVLFSRHQIMKRRRRHHHHRHHHRHHKQRHYPTNQ</sequence>
<dbReference type="AlphaFoldDB" id="A0A1B0A4V7"/>